<evidence type="ECO:0000313" key="2">
    <source>
        <dbReference type="EMBL" id="MBY83254.1"/>
    </source>
</evidence>
<dbReference type="PANTHER" id="PTHR47027:SF20">
    <property type="entry name" value="REVERSE TRANSCRIPTASE-LIKE PROTEIN WITH RNA-DIRECTED DNA POLYMERASE DOMAIN"/>
    <property type="match status" value="1"/>
</dbReference>
<dbReference type="SUPFAM" id="SSF56672">
    <property type="entry name" value="DNA/RNA polymerases"/>
    <property type="match status" value="1"/>
</dbReference>
<dbReference type="Gene3D" id="3.30.70.270">
    <property type="match status" value="1"/>
</dbReference>
<organism evidence="2">
    <name type="scientific">Sipha flava</name>
    <name type="common">yellow sugarcane aphid</name>
    <dbReference type="NCBI Taxonomy" id="143950"/>
    <lineage>
        <taxon>Eukaryota</taxon>
        <taxon>Metazoa</taxon>
        <taxon>Ecdysozoa</taxon>
        <taxon>Arthropoda</taxon>
        <taxon>Hexapoda</taxon>
        <taxon>Insecta</taxon>
        <taxon>Pterygota</taxon>
        <taxon>Neoptera</taxon>
        <taxon>Paraneoptera</taxon>
        <taxon>Hemiptera</taxon>
        <taxon>Sternorrhyncha</taxon>
        <taxon>Aphidomorpha</taxon>
        <taxon>Aphidoidea</taxon>
        <taxon>Aphididae</taxon>
        <taxon>Sipha</taxon>
    </lineage>
</organism>
<proteinExistence type="predicted"/>
<dbReference type="PANTHER" id="PTHR47027">
    <property type="entry name" value="REVERSE TRANSCRIPTASE DOMAIN-CONTAINING PROTEIN"/>
    <property type="match status" value="1"/>
</dbReference>
<reference evidence="2" key="1">
    <citation type="submission" date="2018-04" db="EMBL/GenBank/DDBJ databases">
        <title>Transcriptome assembly of Sipha flava.</title>
        <authorList>
            <person name="Scully E.D."/>
            <person name="Geib S.M."/>
            <person name="Palmer N.A."/>
            <person name="Koch K."/>
            <person name="Bradshaw J."/>
            <person name="Heng-Moss T."/>
            <person name="Sarath G."/>
        </authorList>
    </citation>
    <scope>NUCLEOTIDE SEQUENCE</scope>
</reference>
<dbReference type="InterPro" id="IPR043502">
    <property type="entry name" value="DNA/RNA_pol_sf"/>
</dbReference>
<dbReference type="InterPro" id="IPR000477">
    <property type="entry name" value="RT_dom"/>
</dbReference>
<gene>
    <name evidence="2" type="primary">PO21_6</name>
    <name evidence="2" type="ORF">g.139366</name>
</gene>
<dbReference type="Pfam" id="PF00078">
    <property type="entry name" value="RVT_1"/>
    <property type="match status" value="1"/>
</dbReference>
<feature type="domain" description="Reverse transcriptase" evidence="1">
    <location>
        <begin position="1"/>
        <end position="158"/>
    </location>
</feature>
<dbReference type="InterPro" id="IPR043128">
    <property type="entry name" value="Rev_trsase/Diguanyl_cyclase"/>
</dbReference>
<dbReference type="AlphaFoldDB" id="A0A2S2R009"/>
<evidence type="ECO:0000259" key="1">
    <source>
        <dbReference type="PROSITE" id="PS50878"/>
    </source>
</evidence>
<protein>
    <submittedName>
        <fullName evidence="2">Retrovirus-related Pol polyprotein from type-1 retrotransposable element R2</fullName>
    </submittedName>
</protein>
<accession>A0A2S2R009</accession>
<sequence length="158" mass="18325">MERKIEIDKSTHMAFLDLEKAFDKINWKLLFMSLQNAGIDWKDRKFFFNFYKNQATVIEVNGHKEEAKIRQGCSLSPYLFKLFIVEAINEMKINTNGISTNGQKIDSIRFADDIALIAESAEELNFMLNYLDIALTKFNLKININKTKVLIVSTPDQH</sequence>
<dbReference type="GO" id="GO:0071897">
    <property type="term" value="P:DNA biosynthetic process"/>
    <property type="evidence" value="ECO:0007669"/>
    <property type="project" value="UniProtKB-ARBA"/>
</dbReference>
<dbReference type="OrthoDB" id="8196546at2759"/>
<dbReference type="PROSITE" id="PS50878">
    <property type="entry name" value="RT_POL"/>
    <property type="match status" value="1"/>
</dbReference>
<dbReference type="EMBL" id="GGMS01014051">
    <property type="protein sequence ID" value="MBY83254.1"/>
    <property type="molecule type" value="Transcribed_RNA"/>
</dbReference>
<name>A0A2S2R009_9HEMI</name>